<feature type="region of interest" description="Disordered" evidence="1">
    <location>
        <begin position="1"/>
        <end position="20"/>
    </location>
</feature>
<feature type="compositionally biased region" description="Polar residues" evidence="1">
    <location>
        <begin position="152"/>
        <end position="169"/>
    </location>
</feature>
<dbReference type="Proteomes" id="UP000275078">
    <property type="component" value="Unassembled WGS sequence"/>
</dbReference>
<feature type="compositionally biased region" description="Low complexity" evidence="1">
    <location>
        <begin position="247"/>
        <end position="261"/>
    </location>
</feature>
<accession>A0A3N4HEL5</accession>
<proteinExistence type="predicted"/>
<feature type="compositionally biased region" description="Polar residues" evidence="1">
    <location>
        <begin position="116"/>
        <end position="136"/>
    </location>
</feature>
<organism evidence="2 3">
    <name type="scientific">Ascobolus immersus RN42</name>
    <dbReference type="NCBI Taxonomy" id="1160509"/>
    <lineage>
        <taxon>Eukaryota</taxon>
        <taxon>Fungi</taxon>
        <taxon>Dikarya</taxon>
        <taxon>Ascomycota</taxon>
        <taxon>Pezizomycotina</taxon>
        <taxon>Pezizomycetes</taxon>
        <taxon>Pezizales</taxon>
        <taxon>Ascobolaceae</taxon>
        <taxon>Ascobolus</taxon>
    </lineage>
</organism>
<feature type="region of interest" description="Disordered" evidence="1">
    <location>
        <begin position="113"/>
        <end position="309"/>
    </location>
</feature>
<sequence>MTMPPGHLDAPPATNKNDVSAPSSLRKLLTCFSFTTAHPYTSIVPTSTAHPYPNLVTTTTVKSFSKPQPWILFSMGYDCTWSSMQTCFCSCGWCSKTNDDHCDNGQDGTPLDDLSNRGSEAHQNTADSGGNITQSQADEEAASRLEFPDAAVQQSTSSVEAALPSTATPNRDVLVEGQRSGQASSTHSDSDQGPAQLDSRELRPSIYEAPPRIEPMKFQTGHPNKHPDPYRGNEEKKMLNFENTDGAASAASAPSKLSASSTGDSEHALDAFPNPTPPNSLYCPSDISGSAERPVSNASGGTFVGGPSVRKRLDENRILPENATGLMSYQDGAGPNVIMGTPVFEQSPTGGSKADLVAARAGIRSQLTRDGGESERSLAKPEGWEECNEVGGAVSNDTDVAFAERNNVGGRAEYYDEHAAQESERRTKKGKENEAEISKERVEELEPGVPLDFHHSGDAQAGQGSQS</sequence>
<feature type="compositionally biased region" description="Basic and acidic residues" evidence="1">
    <location>
        <begin position="413"/>
        <end position="444"/>
    </location>
</feature>
<evidence type="ECO:0000313" key="2">
    <source>
        <dbReference type="EMBL" id="RPA72662.1"/>
    </source>
</evidence>
<feature type="compositionally biased region" description="Basic and acidic residues" evidence="1">
    <location>
        <begin position="225"/>
        <end position="239"/>
    </location>
</feature>
<evidence type="ECO:0000313" key="3">
    <source>
        <dbReference type="Proteomes" id="UP000275078"/>
    </source>
</evidence>
<evidence type="ECO:0000256" key="1">
    <source>
        <dbReference type="SAM" id="MobiDB-lite"/>
    </source>
</evidence>
<name>A0A3N4HEL5_ASCIM</name>
<feature type="region of interest" description="Disordered" evidence="1">
    <location>
        <begin position="413"/>
        <end position="467"/>
    </location>
</feature>
<dbReference type="EMBL" id="ML119852">
    <property type="protein sequence ID" value="RPA72662.1"/>
    <property type="molecule type" value="Genomic_DNA"/>
</dbReference>
<reference evidence="2 3" key="1">
    <citation type="journal article" date="2018" name="Nat. Ecol. Evol.">
        <title>Pezizomycetes genomes reveal the molecular basis of ectomycorrhizal truffle lifestyle.</title>
        <authorList>
            <person name="Murat C."/>
            <person name="Payen T."/>
            <person name="Noel B."/>
            <person name="Kuo A."/>
            <person name="Morin E."/>
            <person name="Chen J."/>
            <person name="Kohler A."/>
            <person name="Krizsan K."/>
            <person name="Balestrini R."/>
            <person name="Da Silva C."/>
            <person name="Montanini B."/>
            <person name="Hainaut M."/>
            <person name="Levati E."/>
            <person name="Barry K.W."/>
            <person name="Belfiori B."/>
            <person name="Cichocki N."/>
            <person name="Clum A."/>
            <person name="Dockter R.B."/>
            <person name="Fauchery L."/>
            <person name="Guy J."/>
            <person name="Iotti M."/>
            <person name="Le Tacon F."/>
            <person name="Lindquist E.A."/>
            <person name="Lipzen A."/>
            <person name="Malagnac F."/>
            <person name="Mello A."/>
            <person name="Molinier V."/>
            <person name="Miyauchi S."/>
            <person name="Poulain J."/>
            <person name="Riccioni C."/>
            <person name="Rubini A."/>
            <person name="Sitrit Y."/>
            <person name="Splivallo R."/>
            <person name="Traeger S."/>
            <person name="Wang M."/>
            <person name="Zifcakova L."/>
            <person name="Wipf D."/>
            <person name="Zambonelli A."/>
            <person name="Paolocci F."/>
            <person name="Nowrousian M."/>
            <person name="Ottonello S."/>
            <person name="Baldrian P."/>
            <person name="Spatafora J.W."/>
            <person name="Henrissat B."/>
            <person name="Nagy L.G."/>
            <person name="Aury J.M."/>
            <person name="Wincker P."/>
            <person name="Grigoriev I.V."/>
            <person name="Bonfante P."/>
            <person name="Martin F.M."/>
        </authorList>
    </citation>
    <scope>NUCLEOTIDE SEQUENCE [LARGE SCALE GENOMIC DNA]</scope>
    <source>
        <strain evidence="2 3">RN42</strain>
    </source>
</reference>
<feature type="compositionally biased region" description="Polar residues" evidence="1">
    <location>
        <begin position="179"/>
        <end position="193"/>
    </location>
</feature>
<keyword evidence="3" id="KW-1185">Reference proteome</keyword>
<dbReference type="AlphaFoldDB" id="A0A3N4HEL5"/>
<gene>
    <name evidence="2" type="ORF">BJ508DRAFT_314542</name>
</gene>
<protein>
    <submittedName>
        <fullName evidence="2">Uncharacterized protein</fullName>
    </submittedName>
</protein>